<dbReference type="RefSeq" id="WP_239797276.1">
    <property type="nucleotide sequence ID" value="NZ_OU912926.1"/>
</dbReference>
<evidence type="ECO:0000256" key="3">
    <source>
        <dbReference type="ARBA" id="ARBA00022448"/>
    </source>
</evidence>
<reference evidence="15 16" key="1">
    <citation type="submission" date="2021-10" db="EMBL/GenBank/DDBJ databases">
        <authorList>
            <person name="Koch H."/>
        </authorList>
    </citation>
    <scope>NUCLEOTIDE SEQUENCE [LARGE SCALE GENOMIC DNA]</scope>
    <source>
        <strain evidence="15">6680</strain>
    </source>
</reference>
<evidence type="ECO:0000256" key="5">
    <source>
        <dbReference type="ARBA" id="ARBA00022692"/>
    </source>
</evidence>
<evidence type="ECO:0000256" key="4">
    <source>
        <dbReference type="ARBA" id="ARBA00022452"/>
    </source>
</evidence>
<dbReference type="SUPFAM" id="SSF56935">
    <property type="entry name" value="Porins"/>
    <property type="match status" value="1"/>
</dbReference>
<feature type="domain" description="TonB-dependent receptor plug" evidence="14">
    <location>
        <begin position="71"/>
        <end position="169"/>
    </location>
</feature>
<evidence type="ECO:0000256" key="11">
    <source>
        <dbReference type="RuleBase" id="RU003357"/>
    </source>
</evidence>
<evidence type="ECO:0000256" key="7">
    <source>
        <dbReference type="ARBA" id="ARBA00023136"/>
    </source>
</evidence>
<feature type="chain" id="PRO_5045153902" evidence="12">
    <location>
        <begin position="26"/>
        <end position="730"/>
    </location>
</feature>
<dbReference type="Gene3D" id="2.40.170.20">
    <property type="entry name" value="TonB-dependent receptor, beta-barrel domain"/>
    <property type="match status" value="1"/>
</dbReference>
<dbReference type="PROSITE" id="PS52016">
    <property type="entry name" value="TONB_DEPENDENT_REC_3"/>
    <property type="match status" value="1"/>
</dbReference>
<dbReference type="InterPro" id="IPR036942">
    <property type="entry name" value="Beta-barrel_TonB_sf"/>
</dbReference>
<dbReference type="PANTHER" id="PTHR32552:SF83">
    <property type="entry name" value="BLR3904 PROTEIN"/>
    <property type="match status" value="1"/>
</dbReference>
<keyword evidence="9 10" id="KW-0998">Cell outer membrane</keyword>
<dbReference type="PANTHER" id="PTHR32552">
    <property type="entry name" value="FERRICHROME IRON RECEPTOR-RELATED"/>
    <property type="match status" value="1"/>
</dbReference>
<dbReference type="InterPro" id="IPR012910">
    <property type="entry name" value="Plug_dom"/>
</dbReference>
<keyword evidence="4 10" id="KW-1134">Transmembrane beta strand</keyword>
<evidence type="ECO:0000256" key="10">
    <source>
        <dbReference type="PROSITE-ProRule" id="PRU01360"/>
    </source>
</evidence>
<keyword evidence="3 10" id="KW-0813">Transport</keyword>
<accession>A0ABM8Z0Z2</accession>
<keyword evidence="7 10" id="KW-0472">Membrane</keyword>
<keyword evidence="16" id="KW-1185">Reference proteome</keyword>
<keyword evidence="8 15" id="KW-0675">Receptor</keyword>
<feature type="signal peptide" evidence="12">
    <location>
        <begin position="1"/>
        <end position="25"/>
    </location>
</feature>
<dbReference type="Pfam" id="PF00593">
    <property type="entry name" value="TonB_dep_Rec_b-barrel"/>
    <property type="match status" value="1"/>
</dbReference>
<dbReference type="InterPro" id="IPR010105">
    <property type="entry name" value="TonB_sidphr_rcpt"/>
</dbReference>
<evidence type="ECO:0000256" key="1">
    <source>
        <dbReference type="ARBA" id="ARBA00004571"/>
    </source>
</evidence>
<dbReference type="CDD" id="cd01347">
    <property type="entry name" value="ligand_gated_channel"/>
    <property type="match status" value="1"/>
</dbReference>
<gene>
    <name evidence="15" type="ORF">NTG6680_2257</name>
</gene>
<proteinExistence type="inferred from homology"/>
<feature type="domain" description="TonB-dependent receptor-like beta-barrel" evidence="13">
    <location>
        <begin position="257"/>
        <end position="697"/>
    </location>
</feature>
<evidence type="ECO:0000256" key="2">
    <source>
        <dbReference type="ARBA" id="ARBA00009810"/>
    </source>
</evidence>
<dbReference type="InterPro" id="IPR039426">
    <property type="entry name" value="TonB-dep_rcpt-like"/>
</dbReference>
<evidence type="ECO:0000259" key="13">
    <source>
        <dbReference type="Pfam" id="PF00593"/>
    </source>
</evidence>
<dbReference type="InterPro" id="IPR037066">
    <property type="entry name" value="Plug_dom_sf"/>
</dbReference>
<dbReference type="Proteomes" id="UP000839052">
    <property type="component" value="Chromosome"/>
</dbReference>
<comment type="similarity">
    <text evidence="2 10 11">Belongs to the TonB-dependent receptor family.</text>
</comment>
<evidence type="ECO:0000256" key="6">
    <source>
        <dbReference type="ARBA" id="ARBA00023077"/>
    </source>
</evidence>
<evidence type="ECO:0000313" key="15">
    <source>
        <dbReference type="EMBL" id="CAG9933506.1"/>
    </source>
</evidence>
<keyword evidence="6 11" id="KW-0798">TonB box</keyword>
<evidence type="ECO:0000259" key="14">
    <source>
        <dbReference type="Pfam" id="PF07715"/>
    </source>
</evidence>
<dbReference type="EMBL" id="OU912926">
    <property type="protein sequence ID" value="CAG9933506.1"/>
    <property type="molecule type" value="Genomic_DNA"/>
</dbReference>
<dbReference type="InterPro" id="IPR000531">
    <property type="entry name" value="Beta-barrel_TonB"/>
</dbReference>
<dbReference type="Pfam" id="PF07715">
    <property type="entry name" value="Plug"/>
    <property type="match status" value="1"/>
</dbReference>
<keyword evidence="5 10" id="KW-0812">Transmembrane</keyword>
<protein>
    <submittedName>
        <fullName evidence="15">Catecholate siderophore receptor</fullName>
    </submittedName>
</protein>
<dbReference type="Gene3D" id="2.170.130.10">
    <property type="entry name" value="TonB-dependent receptor, plug domain"/>
    <property type="match status" value="1"/>
</dbReference>
<name>A0ABM8Z0Z2_9PROT</name>
<evidence type="ECO:0000256" key="8">
    <source>
        <dbReference type="ARBA" id="ARBA00023170"/>
    </source>
</evidence>
<organism evidence="15 16">
    <name type="scientific">Candidatus Nitrotoga arctica</name>
    <dbReference type="NCBI Taxonomy" id="453162"/>
    <lineage>
        <taxon>Bacteria</taxon>
        <taxon>Pseudomonadati</taxon>
        <taxon>Pseudomonadota</taxon>
        <taxon>Betaproteobacteria</taxon>
        <taxon>Nitrosomonadales</taxon>
        <taxon>Gallionellaceae</taxon>
        <taxon>Candidatus Nitrotoga</taxon>
    </lineage>
</organism>
<comment type="subcellular location">
    <subcellularLocation>
        <location evidence="1 10">Cell outer membrane</location>
        <topology evidence="1 10">Multi-pass membrane protein</topology>
    </subcellularLocation>
</comment>
<evidence type="ECO:0000256" key="9">
    <source>
        <dbReference type="ARBA" id="ARBA00023237"/>
    </source>
</evidence>
<sequence length="730" mass="78656">MRFKKTRPALLVALALQQLCSPAFAQTPTNDGKSDKSTDATQLPEIKVNSQKVTDDFAASSFAGFRTPTPLRDIPQTITVVNRALMDSQAIASLSEALRNVPGITVGGAEGGQIGNNINLRGFSARTDMYLNGMRDSGQYYRDTYYLESVEVLKGPSSMLFGRGSTGGVINQVSKRPQLGDANQVTATIDTNGGVRSTGDFNRQLSDTSAVRVVMMGQKAQTTRDVIVNRDFGIAPSLRFGIGTQTEITLSAILSHNNDMPDYGIPAVNGRPVKVNRDTFYGLTDDKTVQNTAIVSGLIEHKLNSNMTLRNQLQYSHYNTDAQATGLNAVGTLAGGVFTPFTIQAAGNTTALPLSALSVRLSSHDRVIKNQMLNNQTDLIAKFDTGTLKHTMIAGVAISRETSNILSSARSNLPVVSLINPAYLSTPANSVKTIGNEADSQATSVGAYINDTIELNKQWKIVGGVRWDRFKADLTNTVSTATPPLLRADQTVSFTSVRGGVIYQPDNVQSYYASYGTSFNPSLEQLTATQGTQALPPEKSRSYEVGTKWDVLGGNLSLTSALFDIEKTNSRSQVSPGIYISNGNVRVTGFEFGAAGRITRDWQLMGGYTHLVPKIAQASPLEGSNGKDLANTPRDMATLWTTYKVTPQWETGGGATYMSSRFASNTNVVSAAGYTRWDGTVAYHLPKYDIRLNLLNLTNKEYISSLIPSDGGRAVPGSGRTALITVAHRF</sequence>
<keyword evidence="12" id="KW-0732">Signal</keyword>
<evidence type="ECO:0000256" key="12">
    <source>
        <dbReference type="SAM" id="SignalP"/>
    </source>
</evidence>
<evidence type="ECO:0000313" key="16">
    <source>
        <dbReference type="Proteomes" id="UP000839052"/>
    </source>
</evidence>
<dbReference type="NCBIfam" id="TIGR01783">
    <property type="entry name" value="TonB-siderophor"/>
    <property type="match status" value="1"/>
</dbReference>